<feature type="compositionally biased region" description="Polar residues" evidence="1">
    <location>
        <begin position="800"/>
        <end position="809"/>
    </location>
</feature>
<sequence>MAKRDWGPPIRNSTDVITIPPFMSITMRLLMTAWGVIFTVALYSQSRIPGVLAQSNYAERGVDIEYQGNGIPLEATLDGVVTKLDDLTNIIRTNRSSASLSCASRAMEVDLEFPEPFYGIVYSNFDRRSACSFVGKGGTKYHYEFPLSGCGTIQDPSRVFTNNILVRFHPSLELEGDEVKTIVCRYPEPVVPPPLGPPLPISVANTPVGDPVPNRLAEPQILMIICALLFLAMMLFGVACSYFCLKQRNIRLIRRRRLIPSSGLGSEITGITEQTIFPPFAGLKIPRAHASSSGSDQQPIVESSDTLPSDYPSESRSGSEMEEGGGCYRRDSTVSSTIQREEAPPALGQVYDPELSSVYSDTHNQFDIDTFNLPTTIPRVDPSFDVAFRVKERRERSPAPSSVTSDDSRAPSVANILTAQERALTTILEREEWRQSETQTVTASMIEAPPLNSPADTCDAPPPGYAQVQRKPRSISPARSLESQPRSVGEMVLKSSRPYVRPQPDATFRVTTEIPERHETERTLVINEDIQLHTNTFRHMKEDEETETMIIPTPERPVPPPKLSTQEVDDLYLQTITETRIIDEEERIRRQKTEYLHRKKPAPLPPNWDVAIRSHPPAQPPPRSPSDTTVSTMPDWDIKIRQYPPVYEPRTPSESTNWDGMSHMTEPQPPPEFDVTIRQYPPVYEPRTPSESTVWDAMSHVTEPHQPAPDFDVKIRQYPPVYEPRTPSESTNWDGMSHVTEPQPPPDFDVTIRQYPPVYQPRSPSESTVWDTMSHMTEPQPPPDWDVTIRQYPPVYEPRSPSQSTNWDGMSQVDPNPPSEPPPDWDVKIRQYPPIHSPRVPSESTDWDPSEYARSISEPPPPNWDVLVRVLNPPLPEYTTDDDDATSVLTIEDRQKWQQIITTESTLRTMLTEAVVHEDFERIRRDTRFQRVFEPKKWDVIIRVLSAPPNPIRDDSSDTRSETTVNSEPIRPHRRDPRSSRSSSLAPVHETEFHQRMTTSHTAHHEFRYHQRGDPDIWSEASANTHRSSAYPRSTADRSMHSEMVEHLDRRPPREWDGYSDNDDGSRPSLARSTSEFTENWPQRLPYDRVSNASENFSTASSSRKNSRAGRRPMLERSSTEVMEDVPQRQAGRDRSSTASSNSDSSRDFARRVPYEPISSSESESGPRE</sequence>
<feature type="transmembrane region" description="Helical" evidence="2">
    <location>
        <begin position="21"/>
        <end position="43"/>
    </location>
</feature>
<feature type="compositionally biased region" description="Basic and acidic residues" evidence="1">
    <location>
        <begin position="1003"/>
        <end position="1015"/>
    </location>
</feature>
<dbReference type="PANTHER" id="PTHR46560:SF11">
    <property type="entry name" value="GH09980P"/>
    <property type="match status" value="1"/>
</dbReference>
<keyword evidence="2" id="KW-1133">Transmembrane helix</keyword>
<dbReference type="OrthoDB" id="10070678at2759"/>
<feature type="region of interest" description="Disordered" evidence="1">
    <location>
        <begin position="391"/>
        <end position="410"/>
    </location>
</feature>
<name>E9FTN0_DAPPU</name>
<evidence type="ECO:0000313" key="3">
    <source>
        <dbReference type="EMBL" id="EFX89608.1"/>
    </source>
</evidence>
<dbReference type="STRING" id="6669.E9FTN0"/>
<feature type="region of interest" description="Disordered" evidence="1">
    <location>
        <begin position="455"/>
        <end position="489"/>
    </location>
</feature>
<dbReference type="AlphaFoldDB" id="E9FTN0"/>
<keyword evidence="4" id="KW-1185">Reference proteome</keyword>
<feature type="region of interest" description="Disordered" evidence="1">
    <location>
        <begin position="947"/>
        <end position="1169"/>
    </location>
</feature>
<dbReference type="eggNOG" id="ENOG502QT62">
    <property type="taxonomic scope" value="Eukaryota"/>
</dbReference>
<proteinExistence type="predicted"/>
<feature type="region of interest" description="Disordered" evidence="1">
    <location>
        <begin position="646"/>
        <end position="672"/>
    </location>
</feature>
<dbReference type="KEGG" id="dpx:DAPPUDRAFT_303197"/>
<feature type="compositionally biased region" description="Polar residues" evidence="1">
    <location>
        <begin position="1091"/>
        <end position="1104"/>
    </location>
</feature>
<keyword evidence="2" id="KW-0472">Membrane</keyword>
<gene>
    <name evidence="3" type="ORF">DAPPUDRAFT_303197</name>
</gene>
<reference evidence="3 4" key="1">
    <citation type="journal article" date="2011" name="Science">
        <title>The ecoresponsive genome of Daphnia pulex.</title>
        <authorList>
            <person name="Colbourne J.K."/>
            <person name="Pfrender M.E."/>
            <person name="Gilbert D."/>
            <person name="Thomas W.K."/>
            <person name="Tucker A."/>
            <person name="Oakley T.H."/>
            <person name="Tokishita S."/>
            <person name="Aerts A."/>
            <person name="Arnold G.J."/>
            <person name="Basu M.K."/>
            <person name="Bauer D.J."/>
            <person name="Caceres C.E."/>
            <person name="Carmel L."/>
            <person name="Casola C."/>
            <person name="Choi J.H."/>
            <person name="Detter J.C."/>
            <person name="Dong Q."/>
            <person name="Dusheyko S."/>
            <person name="Eads B.D."/>
            <person name="Frohlich T."/>
            <person name="Geiler-Samerotte K.A."/>
            <person name="Gerlach D."/>
            <person name="Hatcher P."/>
            <person name="Jogdeo S."/>
            <person name="Krijgsveld J."/>
            <person name="Kriventseva E.V."/>
            <person name="Kultz D."/>
            <person name="Laforsch C."/>
            <person name="Lindquist E."/>
            <person name="Lopez J."/>
            <person name="Manak J.R."/>
            <person name="Muller J."/>
            <person name="Pangilinan J."/>
            <person name="Patwardhan R.P."/>
            <person name="Pitluck S."/>
            <person name="Pritham E.J."/>
            <person name="Rechtsteiner A."/>
            <person name="Rho M."/>
            <person name="Rogozin I.B."/>
            <person name="Sakarya O."/>
            <person name="Salamov A."/>
            <person name="Schaack S."/>
            <person name="Shapiro H."/>
            <person name="Shiga Y."/>
            <person name="Skalitzky C."/>
            <person name="Smith Z."/>
            <person name="Souvorov A."/>
            <person name="Sung W."/>
            <person name="Tang Z."/>
            <person name="Tsuchiya D."/>
            <person name="Tu H."/>
            <person name="Vos H."/>
            <person name="Wang M."/>
            <person name="Wolf Y.I."/>
            <person name="Yamagata H."/>
            <person name="Yamada T."/>
            <person name="Ye Y."/>
            <person name="Shaw J.R."/>
            <person name="Andrews J."/>
            <person name="Crease T.J."/>
            <person name="Tang H."/>
            <person name="Lucas S.M."/>
            <person name="Robertson H.M."/>
            <person name="Bork P."/>
            <person name="Koonin E.V."/>
            <person name="Zdobnov E.M."/>
            <person name="Grigoriev I.V."/>
            <person name="Lynch M."/>
            <person name="Boore J.L."/>
        </authorList>
    </citation>
    <scope>NUCLEOTIDE SEQUENCE [LARGE SCALE GENOMIC DNA]</scope>
</reference>
<feature type="compositionally biased region" description="Low complexity" evidence="1">
    <location>
        <begin position="1159"/>
        <end position="1169"/>
    </location>
</feature>
<feature type="compositionally biased region" description="Polar residues" evidence="1">
    <location>
        <begin position="1071"/>
        <end position="1081"/>
    </location>
</feature>
<protein>
    <recommendedName>
        <fullName evidence="5">ZP domain-containing protein</fullName>
    </recommendedName>
</protein>
<dbReference type="GO" id="GO:0016324">
    <property type="term" value="C:apical plasma membrane"/>
    <property type="evidence" value="ECO:0000318"/>
    <property type="project" value="GO_Central"/>
</dbReference>
<dbReference type="PANTHER" id="PTHR46560">
    <property type="entry name" value="CYPHER, ISOFORM B"/>
    <property type="match status" value="1"/>
</dbReference>
<feature type="transmembrane region" description="Helical" evidence="2">
    <location>
        <begin position="221"/>
        <end position="245"/>
    </location>
</feature>
<evidence type="ECO:0000256" key="1">
    <source>
        <dbReference type="SAM" id="MobiDB-lite"/>
    </source>
</evidence>
<evidence type="ECO:0000313" key="4">
    <source>
        <dbReference type="Proteomes" id="UP000000305"/>
    </source>
</evidence>
<feature type="region of interest" description="Disordered" evidence="1">
    <location>
        <begin position="835"/>
        <end position="858"/>
    </location>
</feature>
<dbReference type="FunCoup" id="E9FTN0">
    <property type="interactions" value="2"/>
</dbReference>
<dbReference type="GO" id="GO:0000902">
    <property type="term" value="P:cell morphogenesis"/>
    <property type="evidence" value="ECO:0000318"/>
    <property type="project" value="GO_Central"/>
</dbReference>
<feature type="compositionally biased region" description="Polar residues" evidence="1">
    <location>
        <begin position="762"/>
        <end position="777"/>
    </location>
</feature>
<feature type="region of interest" description="Disordered" evidence="1">
    <location>
        <begin position="287"/>
        <end position="350"/>
    </location>
</feature>
<dbReference type="EMBL" id="GL732524">
    <property type="protein sequence ID" value="EFX89608.1"/>
    <property type="molecule type" value="Genomic_DNA"/>
</dbReference>
<feature type="region of interest" description="Disordered" evidence="1">
    <location>
        <begin position="720"/>
        <end position="823"/>
    </location>
</feature>
<keyword evidence="2" id="KW-0812">Transmembrane</keyword>
<organism evidence="3 4">
    <name type="scientific">Daphnia pulex</name>
    <name type="common">Water flea</name>
    <dbReference type="NCBI Taxonomy" id="6669"/>
    <lineage>
        <taxon>Eukaryota</taxon>
        <taxon>Metazoa</taxon>
        <taxon>Ecdysozoa</taxon>
        <taxon>Arthropoda</taxon>
        <taxon>Crustacea</taxon>
        <taxon>Branchiopoda</taxon>
        <taxon>Diplostraca</taxon>
        <taxon>Cladocera</taxon>
        <taxon>Anomopoda</taxon>
        <taxon>Daphniidae</taxon>
        <taxon>Daphnia</taxon>
    </lineage>
</organism>
<evidence type="ECO:0000256" key="2">
    <source>
        <dbReference type="SAM" id="Phobius"/>
    </source>
</evidence>
<evidence type="ECO:0008006" key="5">
    <source>
        <dbReference type="Google" id="ProtNLM"/>
    </source>
</evidence>
<dbReference type="Proteomes" id="UP000000305">
    <property type="component" value="Unassembled WGS sequence"/>
</dbReference>
<dbReference type="HOGENOM" id="CLU_012747_0_0_1"/>
<feature type="compositionally biased region" description="Basic and acidic residues" evidence="1">
    <location>
        <begin position="1145"/>
        <end position="1154"/>
    </location>
</feature>
<feature type="compositionally biased region" description="Basic and acidic residues" evidence="1">
    <location>
        <begin position="952"/>
        <end position="961"/>
    </location>
</feature>
<feature type="compositionally biased region" description="Polar residues" evidence="1">
    <location>
        <begin position="1021"/>
        <end position="1032"/>
    </location>
</feature>
<feature type="compositionally biased region" description="Polar residues" evidence="1">
    <location>
        <begin position="290"/>
        <end position="307"/>
    </location>
</feature>
<feature type="compositionally biased region" description="Basic and acidic residues" evidence="1">
    <location>
        <begin position="1035"/>
        <end position="1057"/>
    </location>
</feature>
<accession>E9FTN0</accession>
<dbReference type="InParanoid" id="E9FTN0"/>